<protein>
    <submittedName>
        <fullName evidence="1">Uncharacterized protein</fullName>
    </submittedName>
</protein>
<accession>A0A2Z5G2U8</accession>
<gene>
    <name evidence="1" type="ORF">ACPOL_4165</name>
</gene>
<dbReference type="KEGG" id="abas:ACPOL_4165"/>
<dbReference type="AlphaFoldDB" id="A0A2Z5G2U8"/>
<dbReference type="EMBL" id="CP030840">
    <property type="protein sequence ID" value="AXC13442.1"/>
    <property type="molecule type" value="Genomic_DNA"/>
</dbReference>
<organism evidence="1 2">
    <name type="scientific">Acidisarcina polymorpha</name>
    <dbReference type="NCBI Taxonomy" id="2211140"/>
    <lineage>
        <taxon>Bacteria</taxon>
        <taxon>Pseudomonadati</taxon>
        <taxon>Acidobacteriota</taxon>
        <taxon>Terriglobia</taxon>
        <taxon>Terriglobales</taxon>
        <taxon>Acidobacteriaceae</taxon>
        <taxon>Acidisarcina</taxon>
    </lineage>
</organism>
<evidence type="ECO:0000313" key="2">
    <source>
        <dbReference type="Proteomes" id="UP000253606"/>
    </source>
</evidence>
<sequence>MVVLGSNQWPFLKEHLPKIVSAVSSSGVGSYTFIEISLPPKPKYIRAG</sequence>
<dbReference type="Proteomes" id="UP000253606">
    <property type="component" value="Chromosome"/>
</dbReference>
<evidence type="ECO:0000313" key="1">
    <source>
        <dbReference type="EMBL" id="AXC13442.1"/>
    </source>
</evidence>
<name>A0A2Z5G2U8_9BACT</name>
<reference evidence="1 2" key="1">
    <citation type="journal article" date="2018" name="Front. Microbiol.">
        <title>Hydrolytic Capabilities as a Key to Environmental Success: Chitinolytic and Cellulolytic Acidobacteria From Acidic Sub-arctic Soils and Boreal Peatlands.</title>
        <authorList>
            <person name="Belova S.E."/>
            <person name="Ravin N.V."/>
            <person name="Pankratov T.A."/>
            <person name="Rakitin A.L."/>
            <person name="Ivanova A.A."/>
            <person name="Beletsky A.V."/>
            <person name="Mardanov A.V."/>
            <person name="Sinninghe Damste J.S."/>
            <person name="Dedysh S.N."/>
        </authorList>
    </citation>
    <scope>NUCLEOTIDE SEQUENCE [LARGE SCALE GENOMIC DNA]</scope>
    <source>
        <strain evidence="1 2">SBC82</strain>
    </source>
</reference>
<proteinExistence type="predicted"/>
<keyword evidence="2" id="KW-1185">Reference proteome</keyword>